<feature type="domain" description="Calcineurin-like phosphoesterase" evidence="6">
    <location>
        <begin position="4"/>
        <end position="158"/>
    </location>
</feature>
<keyword evidence="8" id="KW-1185">Reference proteome</keyword>
<dbReference type="InterPro" id="IPR024654">
    <property type="entry name" value="Calcineurin-like_PHP_lpxH"/>
</dbReference>
<dbReference type="PANTHER" id="PTHR11124">
    <property type="entry name" value="VACUOLAR SORTING PROTEIN VPS29"/>
    <property type="match status" value="1"/>
</dbReference>
<dbReference type="GO" id="GO:0030904">
    <property type="term" value="C:retromer complex"/>
    <property type="evidence" value="ECO:0007669"/>
    <property type="project" value="InterPro"/>
</dbReference>
<dbReference type="NCBIfam" id="TIGR00040">
    <property type="entry name" value="yfcE"/>
    <property type="match status" value="1"/>
</dbReference>
<reference evidence="7 8" key="1">
    <citation type="journal article" date="2018" name="Mol. Biol. Evol.">
        <title>Analysis of the draft genome of the red seaweed Gracilariopsis chorda provides insights into genome size evolution in Rhodophyta.</title>
        <authorList>
            <person name="Lee J."/>
            <person name="Yang E.C."/>
            <person name="Graf L."/>
            <person name="Yang J.H."/>
            <person name="Qiu H."/>
            <person name="Zel Zion U."/>
            <person name="Chan C.X."/>
            <person name="Stephens T.G."/>
            <person name="Weber A.P.M."/>
            <person name="Boo G.H."/>
            <person name="Boo S.M."/>
            <person name="Kim K.M."/>
            <person name="Shin Y."/>
            <person name="Jung M."/>
            <person name="Lee S.J."/>
            <person name="Yim H.S."/>
            <person name="Lee J.H."/>
            <person name="Bhattacharya D."/>
            <person name="Yoon H.S."/>
        </authorList>
    </citation>
    <scope>NUCLEOTIDE SEQUENCE [LARGE SCALE GENOMIC DNA]</scope>
    <source>
        <strain evidence="7 8">SKKU-2015</strain>
        <tissue evidence="7">Whole body</tissue>
    </source>
</reference>
<proteinExistence type="inferred from homology"/>
<dbReference type="GO" id="GO:0042147">
    <property type="term" value="P:retrograde transport, endosome to Golgi"/>
    <property type="evidence" value="ECO:0007669"/>
    <property type="project" value="InterPro"/>
</dbReference>
<dbReference type="EMBL" id="NBIV01000012">
    <property type="protein sequence ID" value="PXF48688.1"/>
    <property type="molecule type" value="Genomic_DNA"/>
</dbReference>
<dbReference type="SUPFAM" id="SSF56300">
    <property type="entry name" value="Metallo-dependent phosphatases"/>
    <property type="match status" value="1"/>
</dbReference>
<dbReference type="GO" id="GO:0005829">
    <property type="term" value="C:cytosol"/>
    <property type="evidence" value="ECO:0007669"/>
    <property type="project" value="GOC"/>
</dbReference>
<accession>A0A2V3J2Q3</accession>
<keyword evidence="3" id="KW-0813">Transport</keyword>
<dbReference type="GO" id="GO:0031410">
    <property type="term" value="C:cytoplasmic vesicle"/>
    <property type="evidence" value="ECO:0007669"/>
    <property type="project" value="UniProtKB-ARBA"/>
</dbReference>
<organism evidence="7 8">
    <name type="scientific">Gracilariopsis chorda</name>
    <dbReference type="NCBI Taxonomy" id="448386"/>
    <lineage>
        <taxon>Eukaryota</taxon>
        <taxon>Rhodophyta</taxon>
        <taxon>Florideophyceae</taxon>
        <taxon>Rhodymeniophycidae</taxon>
        <taxon>Gracilariales</taxon>
        <taxon>Gracilariaceae</taxon>
        <taxon>Gracilariopsis</taxon>
    </lineage>
</organism>
<evidence type="ECO:0000256" key="2">
    <source>
        <dbReference type="ARBA" id="ARBA00017767"/>
    </source>
</evidence>
<dbReference type="OrthoDB" id="10258130at2759"/>
<evidence type="ECO:0000256" key="5">
    <source>
        <dbReference type="RuleBase" id="RU362040"/>
    </source>
</evidence>
<dbReference type="CDD" id="cd07394">
    <property type="entry name" value="MPP_Vps29"/>
    <property type="match status" value="1"/>
</dbReference>
<evidence type="ECO:0000256" key="1">
    <source>
        <dbReference type="ARBA" id="ARBA00005945"/>
    </source>
</evidence>
<name>A0A2V3J2Q3_9FLOR</name>
<evidence type="ECO:0000256" key="3">
    <source>
        <dbReference type="ARBA" id="ARBA00022448"/>
    </source>
</evidence>
<gene>
    <name evidence="7" type="ORF">BWQ96_01540</name>
</gene>
<dbReference type="Proteomes" id="UP000247409">
    <property type="component" value="Unassembled WGS sequence"/>
</dbReference>
<keyword evidence="4" id="KW-0653">Protein transport</keyword>
<sequence>MVLVLAIGDFHVPHRSPGLPQRFKTLLAPGKIQYIFCTGNLSSSEIDEYLRSVSPDVHIVAGDLDSTYYPDKAIVNVGNLSFGICHGHQIIPRDSKSANEALRREMGVDVLITGNSHAVEVWQSNDGGIFVSPGSATGAYTTVNHTVSPPSFVLMDVQGSKVVTYNYILEDTGLRVARENFDSFK</sequence>
<protein>
    <recommendedName>
        <fullName evidence="2 5">Vacuolar protein sorting-associated protein 29</fullName>
    </recommendedName>
</protein>
<evidence type="ECO:0000313" key="8">
    <source>
        <dbReference type="Proteomes" id="UP000247409"/>
    </source>
</evidence>
<dbReference type="AlphaFoldDB" id="A0A2V3J2Q3"/>
<comment type="similarity">
    <text evidence="1 5">Belongs to the VPS29 family.</text>
</comment>
<dbReference type="FunFam" id="3.60.21.10:FF:000015">
    <property type="entry name" value="Vacuolar protein sorting-associated protein 29"/>
    <property type="match status" value="1"/>
</dbReference>
<dbReference type="InterPro" id="IPR028661">
    <property type="entry name" value="Vps29"/>
</dbReference>
<dbReference type="STRING" id="448386.A0A2V3J2Q3"/>
<evidence type="ECO:0000313" key="7">
    <source>
        <dbReference type="EMBL" id="PXF48688.1"/>
    </source>
</evidence>
<evidence type="ECO:0000256" key="4">
    <source>
        <dbReference type="ARBA" id="ARBA00022927"/>
    </source>
</evidence>
<dbReference type="Gene3D" id="3.60.21.10">
    <property type="match status" value="1"/>
</dbReference>
<dbReference type="InterPro" id="IPR029052">
    <property type="entry name" value="Metallo-depent_PP-like"/>
</dbReference>
<comment type="caution">
    <text evidence="7">The sequence shown here is derived from an EMBL/GenBank/DDBJ whole genome shotgun (WGS) entry which is preliminary data.</text>
</comment>
<dbReference type="GO" id="GO:0015031">
    <property type="term" value="P:protein transport"/>
    <property type="evidence" value="ECO:0007669"/>
    <property type="project" value="UniProtKB-KW"/>
</dbReference>
<dbReference type="Pfam" id="PF12850">
    <property type="entry name" value="Metallophos_2"/>
    <property type="match status" value="1"/>
</dbReference>
<dbReference type="InterPro" id="IPR000979">
    <property type="entry name" value="Phosphodiesterase_MJ0936/Vps29"/>
</dbReference>
<evidence type="ECO:0000259" key="6">
    <source>
        <dbReference type="Pfam" id="PF12850"/>
    </source>
</evidence>